<dbReference type="RefSeq" id="WP_182998435.1">
    <property type="nucleotide sequence ID" value="NZ_JABEQJ010000022.1"/>
</dbReference>
<comment type="caution">
    <text evidence="1">The sequence shown here is derived from an EMBL/GenBank/DDBJ whole genome shotgun (WGS) entry which is preliminary data.</text>
</comment>
<organism evidence="1 2">
    <name type="scientific">Gluconacetobacter sacchari</name>
    <dbReference type="NCBI Taxonomy" id="92759"/>
    <lineage>
        <taxon>Bacteria</taxon>
        <taxon>Pseudomonadati</taxon>
        <taxon>Pseudomonadota</taxon>
        <taxon>Alphaproteobacteria</taxon>
        <taxon>Acetobacterales</taxon>
        <taxon>Acetobacteraceae</taxon>
        <taxon>Gluconacetobacter</taxon>
    </lineage>
</organism>
<dbReference type="Proteomes" id="UP000589085">
    <property type="component" value="Unassembled WGS sequence"/>
</dbReference>
<evidence type="ECO:0000313" key="2">
    <source>
        <dbReference type="Proteomes" id="UP000589085"/>
    </source>
</evidence>
<gene>
    <name evidence="1" type="ORF">HLH48_15740</name>
</gene>
<sequence>MDTFEYKVLLDIRSNLRQINRGQGQQGVSPQAYAEVRAHCLYLADLVDRQRQELDSAAAWRDWAEDTLKVRAENLANAKKHAEDLDAWHEARAAEREKRIAELEKENEVLHQRLMVRAA</sequence>
<reference evidence="1 2" key="1">
    <citation type="submission" date="2020-04" db="EMBL/GenBank/DDBJ databases">
        <title>Description of novel Gluconacetobacter.</title>
        <authorList>
            <person name="Sombolestani A."/>
        </authorList>
    </citation>
    <scope>NUCLEOTIDE SEQUENCE [LARGE SCALE GENOMIC DNA]</scope>
    <source>
        <strain evidence="1 2">LMG 19747</strain>
    </source>
</reference>
<accession>A0A7W4NPC4</accession>
<proteinExistence type="predicted"/>
<evidence type="ECO:0000313" key="1">
    <source>
        <dbReference type="EMBL" id="MBB2161606.1"/>
    </source>
</evidence>
<protein>
    <submittedName>
        <fullName evidence="1">Uncharacterized protein</fullName>
    </submittedName>
</protein>
<name>A0A7W4NPC4_9PROT</name>
<dbReference type="EMBL" id="JABEQJ010000022">
    <property type="protein sequence ID" value="MBB2161606.1"/>
    <property type="molecule type" value="Genomic_DNA"/>
</dbReference>
<dbReference type="AlphaFoldDB" id="A0A7W4NPC4"/>